<dbReference type="NCBIfam" id="NF033487">
    <property type="entry name" value="Lacal_2735_fam"/>
    <property type="match status" value="1"/>
</dbReference>
<proteinExistence type="predicted"/>
<reference evidence="1 2" key="1">
    <citation type="submission" date="2023-12" db="EMBL/GenBank/DDBJ databases">
        <title>Marinobacter qingdaonensis sp. nov., isolated from the intertidal sediment of Qingdao, PR China.</title>
        <authorList>
            <person name="Li Y."/>
        </authorList>
    </citation>
    <scope>NUCLEOTIDE SEQUENCE [LARGE SCALE GENOMIC DNA]</scope>
    <source>
        <strain evidence="1 2">ASW11-75</strain>
    </source>
</reference>
<protein>
    <submittedName>
        <fullName evidence="1">DUF6435 family protein</fullName>
    </submittedName>
</protein>
<gene>
    <name evidence="1" type="ORF">U5822_09855</name>
</gene>
<dbReference type="Proteomes" id="UP001305746">
    <property type="component" value="Unassembled WGS sequence"/>
</dbReference>
<sequence length="57" mass="6648">MFGLFKADPKKKLQKAYEEKLEKALHAQRNGDLRTHGDLMEEADKIYREIQNLSDGK</sequence>
<keyword evidence="2" id="KW-1185">Reference proteome</keyword>
<accession>A0ABU5NYT8</accession>
<dbReference type="InterPro" id="IPR045493">
    <property type="entry name" value="DUF6435"/>
</dbReference>
<comment type="caution">
    <text evidence="1">The sequence shown here is derived from an EMBL/GenBank/DDBJ whole genome shotgun (WGS) entry which is preliminary data.</text>
</comment>
<dbReference type="Pfam" id="PF20027">
    <property type="entry name" value="DUF6435"/>
    <property type="match status" value="1"/>
</dbReference>
<evidence type="ECO:0000313" key="1">
    <source>
        <dbReference type="EMBL" id="MEA1080976.1"/>
    </source>
</evidence>
<dbReference type="EMBL" id="JAYDCJ010000003">
    <property type="protein sequence ID" value="MEA1080976.1"/>
    <property type="molecule type" value="Genomic_DNA"/>
</dbReference>
<organism evidence="1 2">
    <name type="scientific">Marinobacter qingdaonensis</name>
    <dbReference type="NCBI Taxonomy" id="3108486"/>
    <lineage>
        <taxon>Bacteria</taxon>
        <taxon>Pseudomonadati</taxon>
        <taxon>Pseudomonadota</taxon>
        <taxon>Gammaproteobacteria</taxon>
        <taxon>Pseudomonadales</taxon>
        <taxon>Marinobacteraceae</taxon>
        <taxon>Marinobacter</taxon>
    </lineage>
</organism>
<dbReference type="RefSeq" id="WP_322855455.1">
    <property type="nucleotide sequence ID" value="NZ_JAYDCJ010000003.1"/>
</dbReference>
<evidence type="ECO:0000313" key="2">
    <source>
        <dbReference type="Proteomes" id="UP001305746"/>
    </source>
</evidence>
<name>A0ABU5NYT8_9GAMM</name>